<dbReference type="InterPro" id="IPR017455">
    <property type="entry name" value="Znf_FYVE-rel"/>
</dbReference>
<dbReference type="GO" id="GO:0008270">
    <property type="term" value="F:zinc ion binding"/>
    <property type="evidence" value="ECO:0007669"/>
    <property type="project" value="UniProtKB-KW"/>
</dbReference>
<dbReference type="InterPro" id="IPR011011">
    <property type="entry name" value="Znf_FYVE_PHD"/>
</dbReference>
<dbReference type="Pfam" id="PF00071">
    <property type="entry name" value="Ras"/>
    <property type="match status" value="1"/>
</dbReference>
<dbReference type="FunFam" id="3.40.50.300:FF:001447">
    <property type="entry name" value="Ras-related protein Rab-1B"/>
    <property type="match status" value="1"/>
</dbReference>
<dbReference type="PROSITE" id="PS50178">
    <property type="entry name" value="ZF_FYVE"/>
    <property type="match status" value="1"/>
</dbReference>
<reference evidence="8" key="1">
    <citation type="submission" date="2021-01" db="EMBL/GenBank/DDBJ databases">
        <authorList>
            <person name="Corre E."/>
            <person name="Pelletier E."/>
            <person name="Niang G."/>
            <person name="Scheremetjew M."/>
            <person name="Finn R."/>
            <person name="Kale V."/>
            <person name="Holt S."/>
            <person name="Cochrane G."/>
            <person name="Meng A."/>
            <person name="Brown T."/>
            <person name="Cohen L."/>
        </authorList>
    </citation>
    <scope>NUCLEOTIDE SEQUENCE</scope>
    <source>
        <strain evidence="8">CCMP1594</strain>
    </source>
</reference>
<organism evidence="8">
    <name type="scientific">Eutreptiella gymnastica</name>
    <dbReference type="NCBI Taxonomy" id="73025"/>
    <lineage>
        <taxon>Eukaryota</taxon>
        <taxon>Discoba</taxon>
        <taxon>Euglenozoa</taxon>
        <taxon>Euglenida</taxon>
        <taxon>Spirocuta</taxon>
        <taxon>Euglenophyceae</taxon>
        <taxon>Eutreptiales</taxon>
        <taxon>Eutreptiaceae</taxon>
        <taxon>Eutreptiella</taxon>
    </lineage>
</organism>
<dbReference type="InterPro" id="IPR005225">
    <property type="entry name" value="Small_GTP-bd"/>
</dbReference>
<evidence type="ECO:0000313" key="8">
    <source>
        <dbReference type="EMBL" id="CAE0810663.1"/>
    </source>
</evidence>
<dbReference type="InterPro" id="IPR027417">
    <property type="entry name" value="P-loop_NTPase"/>
</dbReference>
<keyword evidence="5" id="KW-0342">GTP-binding</keyword>
<evidence type="ECO:0000256" key="5">
    <source>
        <dbReference type="ARBA" id="ARBA00023134"/>
    </source>
</evidence>
<dbReference type="SUPFAM" id="SSF52540">
    <property type="entry name" value="P-loop containing nucleoside triphosphate hydrolases"/>
    <property type="match status" value="1"/>
</dbReference>
<dbReference type="Pfam" id="PF01363">
    <property type="entry name" value="FYVE"/>
    <property type="match status" value="1"/>
</dbReference>
<dbReference type="SMART" id="SM00064">
    <property type="entry name" value="FYVE"/>
    <property type="match status" value="1"/>
</dbReference>
<dbReference type="AlphaFoldDB" id="A0A7S4CYX2"/>
<evidence type="ECO:0000256" key="3">
    <source>
        <dbReference type="ARBA" id="ARBA00022771"/>
    </source>
</evidence>
<evidence type="ECO:0000256" key="6">
    <source>
        <dbReference type="PROSITE-ProRule" id="PRU00091"/>
    </source>
</evidence>
<dbReference type="InterPro" id="IPR013083">
    <property type="entry name" value="Znf_RING/FYVE/PHD"/>
</dbReference>
<feature type="domain" description="FYVE-type" evidence="7">
    <location>
        <begin position="11"/>
        <end position="72"/>
    </location>
</feature>
<dbReference type="NCBIfam" id="TIGR00231">
    <property type="entry name" value="small_GTP"/>
    <property type="match status" value="1"/>
</dbReference>
<keyword evidence="4" id="KW-0862">Zinc</keyword>
<dbReference type="Gene3D" id="3.30.40.10">
    <property type="entry name" value="Zinc/RING finger domain, C3HC4 (zinc finger)"/>
    <property type="match status" value="1"/>
</dbReference>
<proteinExistence type="predicted"/>
<dbReference type="SMART" id="SM00173">
    <property type="entry name" value="RAS"/>
    <property type="match status" value="1"/>
</dbReference>
<keyword evidence="3 6" id="KW-0863">Zinc-finger</keyword>
<dbReference type="InterPro" id="IPR020849">
    <property type="entry name" value="Small_GTPase_Ras-type"/>
</dbReference>
<protein>
    <recommendedName>
        <fullName evidence="7">FYVE-type domain-containing protein</fullName>
    </recommendedName>
</protein>
<evidence type="ECO:0000256" key="1">
    <source>
        <dbReference type="ARBA" id="ARBA00022723"/>
    </source>
</evidence>
<evidence type="ECO:0000259" key="7">
    <source>
        <dbReference type="PROSITE" id="PS50178"/>
    </source>
</evidence>
<dbReference type="SUPFAM" id="SSF57903">
    <property type="entry name" value="FYVE/PHD zinc finger"/>
    <property type="match status" value="1"/>
</dbReference>
<dbReference type="EMBL" id="HBJA01061707">
    <property type="protein sequence ID" value="CAE0810663.1"/>
    <property type="molecule type" value="Transcribed_RNA"/>
</dbReference>
<dbReference type="PROSITE" id="PS51420">
    <property type="entry name" value="RHO"/>
    <property type="match status" value="1"/>
</dbReference>
<sequence length="272" mass="31300">MKQQPPPWKPDSSTKVCENCNAPFSFFTRRRHHCRHCGGVFCDPCSNLRCAIPKYGYEDDTRVCHACFKYVKNEDDHLKGIERARADSFLRQRKVCILGQGAVGKSALTQMFVEERFQQAYNPTINHTFTKKIKVRGEDFLMSILDTAGQDECSIFQPQYSIGTHGYVLAYSITDASSFEIVKIIYEKIHSYAVDVVLVLVGNKTDLEKDRQVTYDEAETLAREWNCPFIECSAKRKENIAKVFYTVMEAILTQEDGVPKQTSKMFWRKADR</sequence>
<evidence type="ECO:0000256" key="2">
    <source>
        <dbReference type="ARBA" id="ARBA00022741"/>
    </source>
</evidence>
<dbReference type="SMART" id="SM00175">
    <property type="entry name" value="RAB"/>
    <property type="match status" value="1"/>
</dbReference>
<name>A0A7S4CYX2_9EUGL</name>
<dbReference type="PANTHER" id="PTHR24070">
    <property type="entry name" value="RAS, DI-RAS, AND RHEB FAMILY MEMBERS OF SMALL GTPASE SUPERFAMILY"/>
    <property type="match status" value="1"/>
</dbReference>
<dbReference type="GO" id="GO:0003924">
    <property type="term" value="F:GTPase activity"/>
    <property type="evidence" value="ECO:0007669"/>
    <property type="project" value="InterPro"/>
</dbReference>
<dbReference type="PROSITE" id="PS51421">
    <property type="entry name" value="RAS"/>
    <property type="match status" value="1"/>
</dbReference>
<dbReference type="GO" id="GO:0005525">
    <property type="term" value="F:GTP binding"/>
    <property type="evidence" value="ECO:0007669"/>
    <property type="project" value="UniProtKB-KW"/>
</dbReference>
<keyword evidence="1" id="KW-0479">Metal-binding</keyword>
<dbReference type="SMART" id="SM00174">
    <property type="entry name" value="RHO"/>
    <property type="match status" value="1"/>
</dbReference>
<gene>
    <name evidence="8" type="ORF">EGYM00163_LOCUS21798</name>
</gene>
<dbReference type="PROSITE" id="PS51419">
    <property type="entry name" value="RAB"/>
    <property type="match status" value="1"/>
</dbReference>
<dbReference type="PRINTS" id="PR00449">
    <property type="entry name" value="RASTRNSFRMNG"/>
</dbReference>
<keyword evidence="2" id="KW-0547">Nucleotide-binding</keyword>
<evidence type="ECO:0000256" key="4">
    <source>
        <dbReference type="ARBA" id="ARBA00022833"/>
    </source>
</evidence>
<dbReference type="Gene3D" id="3.40.50.300">
    <property type="entry name" value="P-loop containing nucleotide triphosphate hydrolases"/>
    <property type="match status" value="1"/>
</dbReference>
<dbReference type="InterPro" id="IPR001806">
    <property type="entry name" value="Small_GTPase"/>
</dbReference>
<dbReference type="InterPro" id="IPR000306">
    <property type="entry name" value="Znf_FYVE"/>
</dbReference>
<accession>A0A7S4CYX2</accession>
<dbReference type="GO" id="GO:0016020">
    <property type="term" value="C:membrane"/>
    <property type="evidence" value="ECO:0007669"/>
    <property type="project" value="InterPro"/>
</dbReference>
<dbReference type="GO" id="GO:0007165">
    <property type="term" value="P:signal transduction"/>
    <property type="evidence" value="ECO:0007669"/>
    <property type="project" value="InterPro"/>
</dbReference>